<dbReference type="PROSITE" id="PS50045">
    <property type="entry name" value="SIGMA54_INTERACT_4"/>
    <property type="match status" value="1"/>
</dbReference>
<dbReference type="AlphaFoldDB" id="A0A382T3A3"/>
<evidence type="ECO:0000256" key="1">
    <source>
        <dbReference type="ARBA" id="ARBA00019059"/>
    </source>
</evidence>
<dbReference type="InterPro" id="IPR027417">
    <property type="entry name" value="P-loop_NTPase"/>
</dbReference>
<dbReference type="FunFam" id="3.40.50.300:FF:000006">
    <property type="entry name" value="DNA-binding transcriptional regulator NtrC"/>
    <property type="match status" value="1"/>
</dbReference>
<sequence>MAFVDINLPGQDGLSFTREMLKKYPSLLTIVMTGESTMYTTVEAMKSGVFDYLPKPFNIEEIEELVRRALRVPLKIKGSAGTKSEKPDDDLLTGQSKAMRELYKSIGRVAATDLTVLIQGESGTGKELIARSIHRHSLRSSQSFVAINCAAIPSELMESELFGHEKGAFTGATDRKHGKLELASQGTLFLDEIGDMPMNLQSKLLRVLQEKQFERLGGKELITTDMRIIAATHQNLFHLIQNSQFRTDLYYRLNVFPINIAPLRERKEDIPVLVEHFLQKGSKEMAVGRKVVEPEAMKVLTNYEWP</sequence>
<evidence type="ECO:0000256" key="6">
    <source>
        <dbReference type="ARBA" id="ARBA00023159"/>
    </source>
</evidence>
<keyword evidence="7" id="KW-0535">Nitrogen fixation</keyword>
<dbReference type="InterPro" id="IPR025662">
    <property type="entry name" value="Sigma_54_int_dom_ATP-bd_1"/>
</dbReference>
<evidence type="ECO:0000256" key="8">
    <source>
        <dbReference type="ARBA" id="ARBA00029881"/>
    </source>
</evidence>
<evidence type="ECO:0000256" key="5">
    <source>
        <dbReference type="ARBA" id="ARBA00023125"/>
    </source>
</evidence>
<dbReference type="GO" id="GO:0003677">
    <property type="term" value="F:DNA binding"/>
    <property type="evidence" value="ECO:0007669"/>
    <property type="project" value="UniProtKB-KW"/>
</dbReference>
<dbReference type="SUPFAM" id="SSF52540">
    <property type="entry name" value="P-loop containing nucleoside triphosphate hydrolases"/>
    <property type="match status" value="1"/>
</dbReference>
<dbReference type="InterPro" id="IPR011006">
    <property type="entry name" value="CheY-like_superfamily"/>
</dbReference>
<dbReference type="Pfam" id="PF00158">
    <property type="entry name" value="Sigma54_activat"/>
    <property type="match status" value="1"/>
</dbReference>
<dbReference type="InterPro" id="IPR001789">
    <property type="entry name" value="Sig_transdc_resp-reg_receiver"/>
</dbReference>
<evidence type="ECO:0000256" key="2">
    <source>
        <dbReference type="ARBA" id="ARBA00022741"/>
    </source>
</evidence>
<keyword evidence="2" id="KW-0547">Nucleotide-binding</keyword>
<dbReference type="Pfam" id="PF00072">
    <property type="entry name" value="Response_reg"/>
    <property type="match status" value="1"/>
</dbReference>
<evidence type="ECO:0000256" key="3">
    <source>
        <dbReference type="ARBA" id="ARBA00022840"/>
    </source>
</evidence>
<evidence type="ECO:0000256" key="4">
    <source>
        <dbReference type="ARBA" id="ARBA00023012"/>
    </source>
</evidence>
<dbReference type="Pfam" id="PF25601">
    <property type="entry name" value="AAA_lid_14"/>
    <property type="match status" value="1"/>
</dbReference>
<keyword evidence="5" id="KW-0238">DNA-binding</keyword>
<dbReference type="CDD" id="cd00009">
    <property type="entry name" value="AAA"/>
    <property type="match status" value="1"/>
</dbReference>
<evidence type="ECO:0000256" key="9">
    <source>
        <dbReference type="ARBA" id="ARBA00031910"/>
    </source>
</evidence>
<evidence type="ECO:0000259" key="10">
    <source>
        <dbReference type="PROSITE" id="PS50045"/>
    </source>
</evidence>
<protein>
    <recommendedName>
        <fullName evidence="1">DNA-binding transcriptional regulator NtrC</fullName>
    </recommendedName>
    <alternativeName>
        <fullName evidence="8">Nitrogen regulation protein NR(I)</fullName>
    </alternativeName>
    <alternativeName>
        <fullName evidence="9">Nitrogen regulator I</fullName>
    </alternativeName>
</protein>
<dbReference type="PANTHER" id="PTHR32071">
    <property type="entry name" value="TRANSCRIPTIONAL REGULATORY PROTEIN"/>
    <property type="match status" value="1"/>
</dbReference>
<dbReference type="SMART" id="SM00382">
    <property type="entry name" value="AAA"/>
    <property type="match status" value="1"/>
</dbReference>
<dbReference type="InterPro" id="IPR058031">
    <property type="entry name" value="AAA_lid_NorR"/>
</dbReference>
<organism evidence="12">
    <name type="scientific">marine metagenome</name>
    <dbReference type="NCBI Taxonomy" id="408172"/>
    <lineage>
        <taxon>unclassified sequences</taxon>
        <taxon>metagenomes</taxon>
        <taxon>ecological metagenomes</taxon>
    </lineage>
</organism>
<dbReference type="SUPFAM" id="SSF52172">
    <property type="entry name" value="CheY-like"/>
    <property type="match status" value="1"/>
</dbReference>
<evidence type="ECO:0000259" key="11">
    <source>
        <dbReference type="PROSITE" id="PS50110"/>
    </source>
</evidence>
<dbReference type="Gene3D" id="3.40.50.300">
    <property type="entry name" value="P-loop containing nucleotide triphosphate hydrolases"/>
    <property type="match status" value="1"/>
</dbReference>
<dbReference type="GO" id="GO:0000160">
    <property type="term" value="P:phosphorelay signal transduction system"/>
    <property type="evidence" value="ECO:0007669"/>
    <property type="project" value="UniProtKB-KW"/>
</dbReference>
<feature type="domain" description="Sigma-54 factor interaction" evidence="10">
    <location>
        <begin position="92"/>
        <end position="306"/>
    </location>
</feature>
<dbReference type="PANTHER" id="PTHR32071:SF95">
    <property type="entry name" value="DNA-BINDING TRANSCRIPTIONAL REGULATOR NTRC"/>
    <property type="match status" value="1"/>
</dbReference>
<dbReference type="GO" id="GO:0005524">
    <property type="term" value="F:ATP binding"/>
    <property type="evidence" value="ECO:0007669"/>
    <property type="project" value="UniProtKB-KW"/>
</dbReference>
<feature type="non-terminal residue" evidence="12">
    <location>
        <position position="306"/>
    </location>
</feature>
<dbReference type="Gene3D" id="3.40.50.2300">
    <property type="match status" value="1"/>
</dbReference>
<name>A0A382T3A3_9ZZZZ</name>
<feature type="domain" description="Response regulatory" evidence="11">
    <location>
        <begin position="1"/>
        <end position="70"/>
    </location>
</feature>
<keyword evidence="6" id="KW-0010">Activator</keyword>
<gene>
    <name evidence="12" type="ORF">METZ01_LOCUS368811</name>
</gene>
<dbReference type="GO" id="GO:0006355">
    <property type="term" value="P:regulation of DNA-templated transcription"/>
    <property type="evidence" value="ECO:0007669"/>
    <property type="project" value="InterPro"/>
</dbReference>
<keyword evidence="4" id="KW-0902">Two-component regulatory system</keyword>
<dbReference type="EMBL" id="UINC01133175">
    <property type="protein sequence ID" value="SVD15957.1"/>
    <property type="molecule type" value="Genomic_DNA"/>
</dbReference>
<proteinExistence type="predicted"/>
<dbReference type="PROSITE" id="PS00675">
    <property type="entry name" value="SIGMA54_INTERACT_1"/>
    <property type="match status" value="1"/>
</dbReference>
<dbReference type="InterPro" id="IPR003593">
    <property type="entry name" value="AAA+_ATPase"/>
</dbReference>
<reference evidence="12" key="1">
    <citation type="submission" date="2018-05" db="EMBL/GenBank/DDBJ databases">
        <authorList>
            <person name="Lanie J.A."/>
            <person name="Ng W.-L."/>
            <person name="Kazmierczak K.M."/>
            <person name="Andrzejewski T.M."/>
            <person name="Davidsen T.M."/>
            <person name="Wayne K.J."/>
            <person name="Tettelin H."/>
            <person name="Glass J.I."/>
            <person name="Rusch D."/>
            <person name="Podicherti R."/>
            <person name="Tsui H.-C.T."/>
            <person name="Winkler M.E."/>
        </authorList>
    </citation>
    <scope>NUCLEOTIDE SEQUENCE</scope>
</reference>
<dbReference type="PROSITE" id="PS50110">
    <property type="entry name" value="RESPONSE_REGULATORY"/>
    <property type="match status" value="1"/>
</dbReference>
<evidence type="ECO:0000256" key="7">
    <source>
        <dbReference type="ARBA" id="ARBA00023231"/>
    </source>
</evidence>
<dbReference type="InterPro" id="IPR002078">
    <property type="entry name" value="Sigma_54_int"/>
</dbReference>
<accession>A0A382T3A3</accession>
<dbReference type="Gene3D" id="1.10.8.60">
    <property type="match status" value="1"/>
</dbReference>
<keyword evidence="3" id="KW-0067">ATP-binding</keyword>
<evidence type="ECO:0000313" key="12">
    <source>
        <dbReference type="EMBL" id="SVD15957.1"/>
    </source>
</evidence>